<organism evidence="2 3">
    <name type="scientific">Mucilaginibacter rubeus</name>
    <dbReference type="NCBI Taxonomy" id="2027860"/>
    <lineage>
        <taxon>Bacteria</taxon>
        <taxon>Pseudomonadati</taxon>
        <taxon>Bacteroidota</taxon>
        <taxon>Sphingobacteriia</taxon>
        <taxon>Sphingobacteriales</taxon>
        <taxon>Sphingobacteriaceae</taxon>
        <taxon>Mucilaginibacter</taxon>
    </lineage>
</organism>
<dbReference type="Pfam" id="PF05235">
    <property type="entry name" value="CHAD"/>
    <property type="match status" value="1"/>
</dbReference>
<dbReference type="SMART" id="SM00880">
    <property type="entry name" value="CHAD"/>
    <property type="match status" value="1"/>
</dbReference>
<accession>A0AAE6MLI4</accession>
<dbReference type="Proteomes" id="UP000250557">
    <property type="component" value="Chromosome"/>
</dbReference>
<dbReference type="InterPro" id="IPR007899">
    <property type="entry name" value="CHAD_dom"/>
</dbReference>
<sequence length="262" mass="30639">MPPAMKKKTEKKYIIKTWRNMKRHLRSFVKNGEQEDLHRFRTGVKKLRALLILGDSAAKDAVLEKRFKPVRKIFKQAGEIRNAYINQELGKAVGENTDFIREQEQIMKITTRAFNTDKDQHRAWLRKTRRKLLKQIRPISKHHLSLYYRQRLEIIATALSRPRFNEELHTCRKQLKVLLYNYPLAGPELDLTFNEPYLDLVQAAIGDWHDNELAIALLSTTANTRNSKETLKGLKKQATVLKRQLTTLTRNFREQASPPAAI</sequence>
<evidence type="ECO:0000259" key="1">
    <source>
        <dbReference type="SMART" id="SM00880"/>
    </source>
</evidence>
<name>A0AAE6MLI4_9SPHI</name>
<dbReference type="Gene3D" id="1.40.20.10">
    <property type="entry name" value="CHAD domain"/>
    <property type="match status" value="1"/>
</dbReference>
<dbReference type="PANTHER" id="PTHR39339:SF1">
    <property type="entry name" value="CHAD DOMAIN-CONTAINING PROTEIN"/>
    <property type="match status" value="1"/>
</dbReference>
<dbReference type="EMBL" id="CP043451">
    <property type="protein sequence ID" value="QEM07791.1"/>
    <property type="molecule type" value="Genomic_DNA"/>
</dbReference>
<dbReference type="InterPro" id="IPR038186">
    <property type="entry name" value="CHAD_dom_sf"/>
</dbReference>
<reference evidence="2 3" key="1">
    <citation type="submission" date="2019-08" db="EMBL/GenBank/DDBJ databases">
        <title>Comparative genome analysis confer to the adaptation heavy metal polluted environment.</title>
        <authorList>
            <person name="Li Y."/>
        </authorList>
    </citation>
    <scope>NUCLEOTIDE SEQUENCE [LARGE SCALE GENOMIC DNA]</scope>
    <source>
        <strain evidence="2 3">P2</strain>
    </source>
</reference>
<dbReference type="AlphaFoldDB" id="A0AAE6MLI4"/>
<evidence type="ECO:0000313" key="3">
    <source>
        <dbReference type="Proteomes" id="UP000250557"/>
    </source>
</evidence>
<proteinExistence type="predicted"/>
<feature type="domain" description="CHAD" evidence="1">
    <location>
        <begin position="13"/>
        <end position="248"/>
    </location>
</feature>
<dbReference type="PANTHER" id="PTHR39339">
    <property type="entry name" value="SLR1444 PROTEIN"/>
    <property type="match status" value="1"/>
</dbReference>
<gene>
    <name evidence="2" type="ORF">DIU31_031420</name>
</gene>
<evidence type="ECO:0000313" key="2">
    <source>
        <dbReference type="EMBL" id="QEM07791.1"/>
    </source>
</evidence>
<protein>
    <submittedName>
        <fullName evidence="2">CHAD domain-containing protein</fullName>
    </submittedName>
</protein>